<dbReference type="AlphaFoldDB" id="A0AAV7TT69"/>
<comment type="caution">
    <text evidence="2">The sequence shown here is derived from an EMBL/GenBank/DDBJ whole genome shotgun (WGS) entry which is preliminary data.</text>
</comment>
<dbReference type="Proteomes" id="UP001066276">
    <property type="component" value="Chromosome 3_2"/>
</dbReference>
<accession>A0AAV7TT69</accession>
<evidence type="ECO:0000256" key="1">
    <source>
        <dbReference type="SAM" id="MobiDB-lite"/>
    </source>
</evidence>
<feature type="region of interest" description="Disordered" evidence="1">
    <location>
        <begin position="1"/>
        <end position="143"/>
    </location>
</feature>
<organism evidence="2 3">
    <name type="scientific">Pleurodeles waltl</name>
    <name type="common">Iberian ribbed newt</name>
    <dbReference type="NCBI Taxonomy" id="8319"/>
    <lineage>
        <taxon>Eukaryota</taxon>
        <taxon>Metazoa</taxon>
        <taxon>Chordata</taxon>
        <taxon>Craniata</taxon>
        <taxon>Vertebrata</taxon>
        <taxon>Euteleostomi</taxon>
        <taxon>Amphibia</taxon>
        <taxon>Batrachia</taxon>
        <taxon>Caudata</taxon>
        <taxon>Salamandroidea</taxon>
        <taxon>Salamandridae</taxon>
        <taxon>Pleurodelinae</taxon>
        <taxon>Pleurodeles</taxon>
    </lineage>
</organism>
<feature type="compositionally biased region" description="Low complexity" evidence="1">
    <location>
        <begin position="72"/>
        <end position="87"/>
    </location>
</feature>
<dbReference type="EMBL" id="JANPWB010000006">
    <property type="protein sequence ID" value="KAJ1179920.1"/>
    <property type="molecule type" value="Genomic_DNA"/>
</dbReference>
<evidence type="ECO:0000313" key="3">
    <source>
        <dbReference type="Proteomes" id="UP001066276"/>
    </source>
</evidence>
<protein>
    <submittedName>
        <fullName evidence="2">Uncharacterized protein</fullName>
    </submittedName>
</protein>
<name>A0AAV7TT69_PLEWA</name>
<evidence type="ECO:0000313" key="2">
    <source>
        <dbReference type="EMBL" id="KAJ1179920.1"/>
    </source>
</evidence>
<feature type="region of interest" description="Disordered" evidence="1">
    <location>
        <begin position="178"/>
        <end position="205"/>
    </location>
</feature>
<reference evidence="2" key="1">
    <citation type="journal article" date="2022" name="bioRxiv">
        <title>Sequencing and chromosome-scale assembly of the giantPleurodeles waltlgenome.</title>
        <authorList>
            <person name="Brown T."/>
            <person name="Elewa A."/>
            <person name="Iarovenko S."/>
            <person name="Subramanian E."/>
            <person name="Araus A.J."/>
            <person name="Petzold A."/>
            <person name="Susuki M."/>
            <person name="Suzuki K.-i.T."/>
            <person name="Hayashi T."/>
            <person name="Toyoda A."/>
            <person name="Oliveira C."/>
            <person name="Osipova E."/>
            <person name="Leigh N.D."/>
            <person name="Simon A."/>
            <person name="Yun M.H."/>
        </authorList>
    </citation>
    <scope>NUCLEOTIDE SEQUENCE</scope>
    <source>
        <strain evidence="2">20211129_DDA</strain>
        <tissue evidence="2">Liver</tissue>
    </source>
</reference>
<proteinExistence type="predicted"/>
<keyword evidence="3" id="KW-1185">Reference proteome</keyword>
<sequence>MAAVGTTPRPVRQCLQRGSPGRIGFFSLTRRPQLRPEPGDESGLKGSPPALPAARGDLWRSLAPRRPEEQPRSSPRGSSGPPAGTGPHRAEEARAGPAPLTSIPGPWVQGPRLPPEGVTSLLGGRPLVFNPDSAPVSPGTTRGRALLQRPGVQRMVAAPRFVPIQLRGSRPAAAMAQARLSGASANQRVPAGPAPRHRQRWSAPA</sequence>
<gene>
    <name evidence="2" type="ORF">NDU88_005150</name>
</gene>
<feature type="compositionally biased region" description="Basic residues" evidence="1">
    <location>
        <begin position="195"/>
        <end position="205"/>
    </location>
</feature>